<evidence type="ECO:0000313" key="2">
    <source>
        <dbReference type="Proteomes" id="UP000789525"/>
    </source>
</evidence>
<dbReference type="EMBL" id="CAJVPT010011938">
    <property type="protein sequence ID" value="CAG8583331.1"/>
    <property type="molecule type" value="Genomic_DNA"/>
</dbReference>
<protein>
    <submittedName>
        <fullName evidence="1">13745_t:CDS:1</fullName>
    </submittedName>
</protein>
<reference evidence="1" key="1">
    <citation type="submission" date="2021-06" db="EMBL/GenBank/DDBJ databases">
        <authorList>
            <person name="Kallberg Y."/>
            <person name="Tangrot J."/>
            <person name="Rosling A."/>
        </authorList>
    </citation>
    <scope>NUCLEOTIDE SEQUENCE</scope>
    <source>
        <strain evidence="1">CL356</strain>
    </source>
</reference>
<dbReference type="Proteomes" id="UP000789525">
    <property type="component" value="Unassembled WGS sequence"/>
</dbReference>
<gene>
    <name evidence="1" type="ORF">ACOLOM_LOCUS6046</name>
</gene>
<evidence type="ECO:0000313" key="1">
    <source>
        <dbReference type="EMBL" id="CAG8583331.1"/>
    </source>
</evidence>
<keyword evidence="2" id="KW-1185">Reference proteome</keyword>
<comment type="caution">
    <text evidence="1">The sequence shown here is derived from an EMBL/GenBank/DDBJ whole genome shotgun (WGS) entry which is preliminary data.</text>
</comment>
<organism evidence="1 2">
    <name type="scientific">Acaulospora colombiana</name>
    <dbReference type="NCBI Taxonomy" id="27376"/>
    <lineage>
        <taxon>Eukaryota</taxon>
        <taxon>Fungi</taxon>
        <taxon>Fungi incertae sedis</taxon>
        <taxon>Mucoromycota</taxon>
        <taxon>Glomeromycotina</taxon>
        <taxon>Glomeromycetes</taxon>
        <taxon>Diversisporales</taxon>
        <taxon>Acaulosporaceae</taxon>
        <taxon>Acaulospora</taxon>
    </lineage>
</organism>
<name>A0ACA9MC48_9GLOM</name>
<accession>A0ACA9MC48</accession>
<proteinExistence type="predicted"/>
<sequence length="149" mass="16770">MDVERRVTGSLLCLLETSYNDVLCILYDRNRSADESAPVMLCTTEKITYIPYIYPQVQQQQINRIEELVSNLGKIANSTDYNNQNPPVIFGPEVVDFSKMDVNELVSFSSKLNAGLFRNYVTSEPEHGGVSSGINNRMNINAIINDEDN</sequence>